<proteinExistence type="predicted"/>
<dbReference type="InterPro" id="IPR005828">
    <property type="entry name" value="MFS_sugar_transport-like"/>
</dbReference>
<evidence type="ECO:0000256" key="6">
    <source>
        <dbReference type="SAM" id="Phobius"/>
    </source>
</evidence>
<dbReference type="EnsemblMetazoa" id="ACUA015197-RA">
    <property type="protein sequence ID" value="ACUA015197-PA"/>
    <property type="gene ID" value="ACUA015197"/>
</dbReference>
<dbReference type="InterPro" id="IPR036259">
    <property type="entry name" value="MFS_trans_sf"/>
</dbReference>
<feature type="transmembrane region" description="Helical" evidence="6">
    <location>
        <begin position="754"/>
        <end position="776"/>
    </location>
</feature>
<accession>A0A182MCV2</accession>
<feature type="transmembrane region" description="Helical" evidence="6">
    <location>
        <begin position="782"/>
        <end position="802"/>
    </location>
</feature>
<keyword evidence="3 6" id="KW-1133">Transmembrane helix</keyword>
<dbReference type="CDD" id="cd17317">
    <property type="entry name" value="MFS_SLC22"/>
    <property type="match status" value="1"/>
</dbReference>
<organism evidence="8 9">
    <name type="scientific">Anopheles culicifacies</name>
    <dbReference type="NCBI Taxonomy" id="139723"/>
    <lineage>
        <taxon>Eukaryota</taxon>
        <taxon>Metazoa</taxon>
        <taxon>Ecdysozoa</taxon>
        <taxon>Arthropoda</taxon>
        <taxon>Hexapoda</taxon>
        <taxon>Insecta</taxon>
        <taxon>Pterygota</taxon>
        <taxon>Neoptera</taxon>
        <taxon>Endopterygota</taxon>
        <taxon>Diptera</taxon>
        <taxon>Nematocera</taxon>
        <taxon>Culicoidea</taxon>
        <taxon>Culicidae</taxon>
        <taxon>Anophelinae</taxon>
        <taxon>Anopheles</taxon>
        <taxon>culicifacies species complex</taxon>
    </lineage>
</organism>
<dbReference type="PANTHER" id="PTHR24064">
    <property type="entry name" value="SOLUTE CARRIER FAMILY 22 MEMBER"/>
    <property type="match status" value="1"/>
</dbReference>
<dbReference type="Gene3D" id="1.20.1250.20">
    <property type="entry name" value="MFS general substrate transporter like domains"/>
    <property type="match status" value="1"/>
</dbReference>
<name>A0A182MCV2_9DIPT</name>
<feature type="transmembrane region" description="Helical" evidence="6">
    <location>
        <begin position="665"/>
        <end position="687"/>
    </location>
</feature>
<keyword evidence="9" id="KW-1185">Reference proteome</keyword>
<dbReference type="AlphaFoldDB" id="A0A182MCV2"/>
<dbReference type="InterPro" id="IPR005829">
    <property type="entry name" value="Sugar_transporter_CS"/>
</dbReference>
<sequence>MKRHYYVQKMNSQEKLGGESAGMDTTGIYTITVPRVEVVFPGVAEPVIGNGAQSPTFASILQRPPKTIVDFGTVNIYQQQQDSGVKVGRGGSVPDGKMHAPAFDDKSDNSSNLSVSANDEDSDIISEYIGHYGRWQFGWTFLLCLFQIPTTFHIFCLVFQPHVLAECRDLGLWHTPAGDEKFNPSDDNEPSNKPVSHVATFFFGSEDETSIPTGTTALPREPVDLHESTIRYTGESVSRSLTTKQTTHLVRHLAVCEQPEVIDRRRSFRYCKTGSTVPLSCDPGVVVPMRNIEKFNPIGTPLHTARKTSLGTGIETKTSPELLEQTFVNIATLPEAIVTRRAAARDFWCARPEHLASVPLEVWRNLTQTTTANQCSVRAAPYEHLTVDSILDYFQGASNETDGERISCSAYEYDDTIYGQTIIAEFGLVCDRGHLMSIVEMCFLAGAALGSVGSGWISDQFGRRHTLMGFALIQGVTGIALGFVTSLELYMGLRVVIGFASMSVAVVSFVLVVELVSGRYRTIIGILNILPVALAYILAAGIAYVARDWRTMQFAITVPGLLLVTSWYWCPESPRWLLAKGRLDELCQLLERAASTNNLQLPANYRKALLVDGAESDEPEAAVSVGDVFRRKFIRTTLVMIVVWFGIILIYFGITLHLSNLGGDIYLNTVIAGSVESIAICISIVVVLKLGLRINLFLYMVVAGLSCIVMNFVPDGNLWLIITLAMIVKCCVGACNAIIPTFTAYQYPTTMRNLGVGVGNFAAGVALIIVPYLWLLEHVDQYLPMTIMGVFSIIGALSLAILKDKLSKKYRQRKQAKQASKHYQNPASIANSKQHDAMDNDNSKRRIGSQYPYEAEQPTGISNIGFAHNESIFL</sequence>
<evidence type="ECO:0000256" key="4">
    <source>
        <dbReference type="ARBA" id="ARBA00023136"/>
    </source>
</evidence>
<feature type="transmembrane region" description="Helical" evidence="6">
    <location>
        <begin position="523"/>
        <end position="546"/>
    </location>
</feature>
<dbReference type="InterPro" id="IPR020846">
    <property type="entry name" value="MFS_dom"/>
</dbReference>
<feature type="transmembrane region" description="Helical" evidence="6">
    <location>
        <begin position="694"/>
        <end position="713"/>
    </location>
</feature>
<comment type="subcellular location">
    <subcellularLocation>
        <location evidence="1">Membrane</location>
        <topology evidence="1">Multi-pass membrane protein</topology>
    </subcellularLocation>
</comment>
<feature type="compositionally biased region" description="Basic and acidic residues" evidence="5">
    <location>
        <begin position="96"/>
        <end position="108"/>
    </location>
</feature>
<evidence type="ECO:0000259" key="7">
    <source>
        <dbReference type="PROSITE" id="PS50850"/>
    </source>
</evidence>
<keyword evidence="2 6" id="KW-0812">Transmembrane</keyword>
<protein>
    <recommendedName>
        <fullName evidence="7">Major facilitator superfamily (MFS) profile domain-containing protein</fullName>
    </recommendedName>
</protein>
<dbReference type="PROSITE" id="PS50850">
    <property type="entry name" value="MFS"/>
    <property type="match status" value="1"/>
</dbReference>
<keyword evidence="4 6" id="KW-0472">Membrane</keyword>
<feature type="domain" description="Major facilitator superfamily (MFS) profile" evidence="7">
    <location>
        <begin position="381"/>
        <end position="807"/>
    </location>
</feature>
<feature type="region of interest" description="Disordered" evidence="5">
    <location>
        <begin position="82"/>
        <end position="117"/>
    </location>
</feature>
<evidence type="ECO:0000256" key="2">
    <source>
        <dbReference type="ARBA" id="ARBA00022692"/>
    </source>
</evidence>
<reference evidence="8" key="2">
    <citation type="submission" date="2020-05" db="UniProtKB">
        <authorList>
            <consortium name="EnsemblMetazoa"/>
        </authorList>
    </citation>
    <scope>IDENTIFICATION</scope>
    <source>
        <strain evidence="8">A-37</strain>
    </source>
</reference>
<evidence type="ECO:0000313" key="8">
    <source>
        <dbReference type="EnsemblMetazoa" id="ACUA015197-PA"/>
    </source>
</evidence>
<dbReference type="SUPFAM" id="SSF103473">
    <property type="entry name" value="MFS general substrate transporter"/>
    <property type="match status" value="1"/>
</dbReference>
<feature type="compositionally biased region" description="Polar residues" evidence="5">
    <location>
        <begin position="822"/>
        <end position="832"/>
    </location>
</feature>
<feature type="transmembrane region" description="Helical" evidence="6">
    <location>
        <begin position="496"/>
        <end position="516"/>
    </location>
</feature>
<dbReference type="Proteomes" id="UP000075883">
    <property type="component" value="Unassembled WGS sequence"/>
</dbReference>
<evidence type="ECO:0000256" key="1">
    <source>
        <dbReference type="ARBA" id="ARBA00004141"/>
    </source>
</evidence>
<dbReference type="GO" id="GO:0016020">
    <property type="term" value="C:membrane"/>
    <property type="evidence" value="ECO:0007669"/>
    <property type="project" value="UniProtKB-SubCell"/>
</dbReference>
<dbReference type="PROSITE" id="PS00216">
    <property type="entry name" value="SUGAR_TRANSPORT_1"/>
    <property type="match status" value="1"/>
</dbReference>
<reference evidence="9" key="1">
    <citation type="submission" date="2013-09" db="EMBL/GenBank/DDBJ databases">
        <title>The Genome Sequence of Anopheles culicifacies species A.</title>
        <authorList>
            <consortium name="The Broad Institute Genomics Platform"/>
            <person name="Neafsey D.E."/>
            <person name="Besansky N."/>
            <person name="Howell P."/>
            <person name="Walton C."/>
            <person name="Young S.K."/>
            <person name="Zeng Q."/>
            <person name="Gargeya S."/>
            <person name="Fitzgerald M."/>
            <person name="Haas B."/>
            <person name="Abouelleil A."/>
            <person name="Allen A.W."/>
            <person name="Alvarado L."/>
            <person name="Arachchi H.M."/>
            <person name="Berlin A.M."/>
            <person name="Chapman S.B."/>
            <person name="Gainer-Dewar J."/>
            <person name="Goldberg J."/>
            <person name="Griggs A."/>
            <person name="Gujja S."/>
            <person name="Hansen M."/>
            <person name="Howarth C."/>
            <person name="Imamovic A."/>
            <person name="Ireland A."/>
            <person name="Larimer J."/>
            <person name="McCowan C."/>
            <person name="Murphy C."/>
            <person name="Pearson M."/>
            <person name="Poon T.W."/>
            <person name="Priest M."/>
            <person name="Roberts A."/>
            <person name="Saif S."/>
            <person name="Shea T."/>
            <person name="Sisk P."/>
            <person name="Sykes S."/>
            <person name="Wortman J."/>
            <person name="Nusbaum C."/>
            <person name="Birren B."/>
        </authorList>
    </citation>
    <scope>NUCLEOTIDE SEQUENCE [LARGE SCALE GENOMIC DNA]</scope>
    <source>
        <strain evidence="9">A-37</strain>
    </source>
</reference>
<feature type="transmembrane region" description="Helical" evidence="6">
    <location>
        <begin position="469"/>
        <end position="490"/>
    </location>
</feature>
<dbReference type="Pfam" id="PF00083">
    <property type="entry name" value="Sugar_tr"/>
    <property type="match status" value="1"/>
</dbReference>
<feature type="transmembrane region" description="Helical" evidence="6">
    <location>
        <begin position="719"/>
        <end position="742"/>
    </location>
</feature>
<feature type="compositionally biased region" description="Basic and acidic residues" evidence="5">
    <location>
        <begin position="833"/>
        <end position="844"/>
    </location>
</feature>
<dbReference type="VEuPathDB" id="VectorBase:ACUA015197"/>
<dbReference type="GO" id="GO:0022857">
    <property type="term" value="F:transmembrane transporter activity"/>
    <property type="evidence" value="ECO:0007669"/>
    <property type="project" value="InterPro"/>
</dbReference>
<feature type="region of interest" description="Disordered" evidence="5">
    <location>
        <begin position="816"/>
        <end position="846"/>
    </location>
</feature>
<evidence type="ECO:0000313" key="9">
    <source>
        <dbReference type="Proteomes" id="UP000075883"/>
    </source>
</evidence>
<feature type="transmembrane region" description="Helical" evidence="6">
    <location>
        <begin position="638"/>
        <end position="659"/>
    </location>
</feature>
<feature type="transmembrane region" description="Helical" evidence="6">
    <location>
        <begin position="435"/>
        <end position="457"/>
    </location>
</feature>
<dbReference type="EMBL" id="AXCM01000851">
    <property type="status" value="NOT_ANNOTATED_CDS"/>
    <property type="molecule type" value="Genomic_DNA"/>
</dbReference>
<evidence type="ECO:0000256" key="5">
    <source>
        <dbReference type="SAM" id="MobiDB-lite"/>
    </source>
</evidence>
<dbReference type="STRING" id="139723.A0A182MCV2"/>
<evidence type="ECO:0000256" key="3">
    <source>
        <dbReference type="ARBA" id="ARBA00022989"/>
    </source>
</evidence>
<feature type="transmembrane region" description="Helical" evidence="6">
    <location>
        <begin position="552"/>
        <end position="570"/>
    </location>
</feature>